<protein>
    <recommendedName>
        <fullName evidence="1">Peptidase M11 gametolysin domain-containing protein</fullName>
    </recommendedName>
</protein>
<dbReference type="AlphaFoldDB" id="A0AAD3HCC3"/>
<dbReference type="Proteomes" id="UP001054902">
    <property type="component" value="Unassembled WGS sequence"/>
</dbReference>
<proteinExistence type="predicted"/>
<keyword evidence="3" id="KW-1185">Reference proteome</keyword>
<evidence type="ECO:0000259" key="1">
    <source>
        <dbReference type="Pfam" id="PF05548"/>
    </source>
</evidence>
<evidence type="ECO:0000313" key="3">
    <source>
        <dbReference type="Proteomes" id="UP001054902"/>
    </source>
</evidence>
<reference evidence="2 3" key="1">
    <citation type="journal article" date="2021" name="Sci. Rep.">
        <title>The genome of the diatom Chaetoceros tenuissimus carries an ancient integrated fragment of an extant virus.</title>
        <authorList>
            <person name="Hongo Y."/>
            <person name="Kimura K."/>
            <person name="Takaki Y."/>
            <person name="Yoshida Y."/>
            <person name="Baba S."/>
            <person name="Kobayashi G."/>
            <person name="Nagasaki K."/>
            <person name="Hano T."/>
            <person name="Tomaru Y."/>
        </authorList>
    </citation>
    <scope>NUCLEOTIDE SEQUENCE [LARGE SCALE GENOMIC DNA]</scope>
    <source>
        <strain evidence="2 3">NIES-3715</strain>
    </source>
</reference>
<dbReference type="Pfam" id="PF05548">
    <property type="entry name" value="Peptidase_M11"/>
    <property type="match status" value="1"/>
</dbReference>
<feature type="domain" description="Peptidase M11 gametolysin" evidence="1">
    <location>
        <begin position="41"/>
        <end position="219"/>
    </location>
</feature>
<evidence type="ECO:0000313" key="2">
    <source>
        <dbReference type="EMBL" id="GFH57964.1"/>
    </source>
</evidence>
<accession>A0AAD3HCC3</accession>
<sequence>MLGLRGNRNLLTRKLNTLVADKANGSKSILVVKVIMNDGEPTTTEDVLRKSVFANGPGEISLSSQYSACSHGKLNFIKAADASGIDTRIEEGVVSVKIDLSIVSPHGMIRNYVTEELNRQFGISSPNQLADHVMYCLPPGSMPHVAYGMVGSHLSVYLNNWCTYLSALMHELGHNIGWGHSNTPTHKYSDRSDMLGYSYAKVGSPRMCVNPSRQWTARWFDHRSLVLNDMQKAKGNRQLFYEGDISSTTVDPNVGSIPMLIKIDSETTTTYYIGFNALDGANIGTVQAGNKLTLHSVENINEKGADSVILAALGTGESYAIVDYDGTGLNMLLTVINIDTSSMRASIILNCDADITSSPSVSAAPTVAPRIHTTIVEVVVDGTCDTSEGQFLVTEAFHDSILPANTDTVVETSDPFCTNLRHLQTSSTHPNEITISAGVDKSGVADSLTSEINMIHTYARPGTNSVVLQATITQKKAYTDQTDFSRDEDLVLDIYNNKATVDLKMQRLSGKHVILREIQVLQMPSGQPTSIPSTSPSFHPSIHVPIVGECYDSPEGWYDTDGPAYNCYWYSQASRCNDFGNLYANFGKTASQACCGCGGGDIQ</sequence>
<dbReference type="EMBL" id="BLLK01000060">
    <property type="protein sequence ID" value="GFH57964.1"/>
    <property type="molecule type" value="Genomic_DNA"/>
</dbReference>
<dbReference type="SUPFAM" id="SSF55486">
    <property type="entry name" value="Metalloproteases ('zincins'), catalytic domain"/>
    <property type="match status" value="1"/>
</dbReference>
<comment type="caution">
    <text evidence="2">The sequence shown here is derived from an EMBL/GenBank/DDBJ whole genome shotgun (WGS) entry which is preliminary data.</text>
</comment>
<dbReference type="InterPro" id="IPR008752">
    <property type="entry name" value="Peptidase_M11"/>
</dbReference>
<gene>
    <name evidence="2" type="ORF">CTEN210_14441</name>
</gene>
<name>A0AAD3HCC3_9STRA</name>
<organism evidence="2 3">
    <name type="scientific">Chaetoceros tenuissimus</name>
    <dbReference type="NCBI Taxonomy" id="426638"/>
    <lineage>
        <taxon>Eukaryota</taxon>
        <taxon>Sar</taxon>
        <taxon>Stramenopiles</taxon>
        <taxon>Ochrophyta</taxon>
        <taxon>Bacillariophyta</taxon>
        <taxon>Coscinodiscophyceae</taxon>
        <taxon>Chaetocerotophycidae</taxon>
        <taxon>Chaetocerotales</taxon>
        <taxon>Chaetocerotaceae</taxon>
        <taxon>Chaetoceros</taxon>
    </lineage>
</organism>